<keyword evidence="1" id="KW-0805">Transcription regulation</keyword>
<dbReference type="SUPFAM" id="SSF48498">
    <property type="entry name" value="Tetracyclin repressor-like, C-terminal domain"/>
    <property type="match status" value="1"/>
</dbReference>
<dbReference type="InterPro" id="IPR001647">
    <property type="entry name" value="HTH_TetR"/>
</dbReference>
<evidence type="ECO:0000256" key="1">
    <source>
        <dbReference type="ARBA" id="ARBA00023015"/>
    </source>
</evidence>
<dbReference type="Proteomes" id="UP001165079">
    <property type="component" value="Unassembled WGS sequence"/>
</dbReference>
<feature type="domain" description="HTH tetR-type" evidence="5">
    <location>
        <begin position="12"/>
        <end position="72"/>
    </location>
</feature>
<evidence type="ECO:0000313" key="7">
    <source>
        <dbReference type="Proteomes" id="UP001165079"/>
    </source>
</evidence>
<dbReference type="SUPFAM" id="SSF46689">
    <property type="entry name" value="Homeodomain-like"/>
    <property type="match status" value="1"/>
</dbReference>
<gene>
    <name evidence="6" type="ORF">Afil01_33530</name>
</gene>
<accession>A0A9W6WAF5</accession>
<dbReference type="PROSITE" id="PS50977">
    <property type="entry name" value="HTH_TETR_2"/>
    <property type="match status" value="1"/>
</dbReference>
<dbReference type="PANTHER" id="PTHR30055:SF234">
    <property type="entry name" value="HTH-TYPE TRANSCRIPTIONAL REGULATOR BETI"/>
    <property type="match status" value="1"/>
</dbReference>
<evidence type="ECO:0000256" key="4">
    <source>
        <dbReference type="PROSITE-ProRule" id="PRU00335"/>
    </source>
</evidence>
<dbReference type="PANTHER" id="PTHR30055">
    <property type="entry name" value="HTH-TYPE TRANSCRIPTIONAL REGULATOR RUTR"/>
    <property type="match status" value="1"/>
</dbReference>
<dbReference type="InterPro" id="IPR009057">
    <property type="entry name" value="Homeodomain-like_sf"/>
</dbReference>
<keyword evidence="7" id="KW-1185">Reference proteome</keyword>
<comment type="caution">
    <text evidence="6">The sequence shown here is derived from an EMBL/GenBank/DDBJ whole genome shotgun (WGS) entry which is preliminary data.</text>
</comment>
<evidence type="ECO:0000313" key="6">
    <source>
        <dbReference type="EMBL" id="GLZ78546.1"/>
    </source>
</evidence>
<sequence>MEPGSRKERERAERRRAIITAARDIAESEGWPAVTTRRLAQSIEYSQPVIYGHFANMQAIVAAVAIEGIVELTVHLRRARLAAAPENIPDAVAWAYLDFARAHPALFDAMFTLPNGLDFGGPDAPVELVDAFGELIEAFAPLAKGEDQETYVEMAWSAIHGQTVLGMSGRLRPQVAAERMAMLVRVLKRE</sequence>
<dbReference type="GO" id="GO:0003700">
    <property type="term" value="F:DNA-binding transcription factor activity"/>
    <property type="evidence" value="ECO:0007669"/>
    <property type="project" value="TreeGrafter"/>
</dbReference>
<keyword evidence="2 4" id="KW-0238">DNA-binding</keyword>
<dbReference type="GO" id="GO:0000976">
    <property type="term" value="F:transcription cis-regulatory region binding"/>
    <property type="evidence" value="ECO:0007669"/>
    <property type="project" value="TreeGrafter"/>
</dbReference>
<dbReference type="EMBL" id="BSTX01000002">
    <property type="protein sequence ID" value="GLZ78546.1"/>
    <property type="molecule type" value="Genomic_DNA"/>
</dbReference>
<keyword evidence="3" id="KW-0804">Transcription</keyword>
<protein>
    <submittedName>
        <fullName evidence="6">TetR family transcriptional regulator</fullName>
    </submittedName>
</protein>
<dbReference type="Pfam" id="PF00440">
    <property type="entry name" value="TetR_N"/>
    <property type="match status" value="1"/>
</dbReference>
<dbReference type="RefSeq" id="WP_285663698.1">
    <property type="nucleotide sequence ID" value="NZ_BSTX01000002.1"/>
</dbReference>
<evidence type="ECO:0000259" key="5">
    <source>
        <dbReference type="PROSITE" id="PS50977"/>
    </source>
</evidence>
<dbReference type="InterPro" id="IPR036271">
    <property type="entry name" value="Tet_transcr_reg_TetR-rel_C_sf"/>
</dbReference>
<dbReference type="AlphaFoldDB" id="A0A9W6WAF5"/>
<dbReference type="Pfam" id="PF13305">
    <property type="entry name" value="TetR_C_33"/>
    <property type="match status" value="1"/>
</dbReference>
<evidence type="ECO:0000256" key="3">
    <source>
        <dbReference type="ARBA" id="ARBA00023163"/>
    </source>
</evidence>
<dbReference type="InterPro" id="IPR025996">
    <property type="entry name" value="MT1864/Rv1816-like_C"/>
</dbReference>
<proteinExistence type="predicted"/>
<dbReference type="InterPro" id="IPR050109">
    <property type="entry name" value="HTH-type_TetR-like_transc_reg"/>
</dbReference>
<reference evidence="6" key="1">
    <citation type="submission" date="2023-03" db="EMBL/GenBank/DDBJ databases">
        <title>Actinorhabdospora filicis NBRC 111898.</title>
        <authorList>
            <person name="Ichikawa N."/>
            <person name="Sato H."/>
            <person name="Tonouchi N."/>
        </authorList>
    </citation>
    <scope>NUCLEOTIDE SEQUENCE</scope>
    <source>
        <strain evidence="6">NBRC 111898</strain>
    </source>
</reference>
<evidence type="ECO:0000256" key="2">
    <source>
        <dbReference type="ARBA" id="ARBA00023125"/>
    </source>
</evidence>
<name>A0A9W6WAF5_9ACTN</name>
<dbReference type="Gene3D" id="1.10.357.10">
    <property type="entry name" value="Tetracycline Repressor, domain 2"/>
    <property type="match status" value="1"/>
</dbReference>
<feature type="DNA-binding region" description="H-T-H motif" evidence="4">
    <location>
        <begin position="35"/>
        <end position="54"/>
    </location>
</feature>
<organism evidence="6 7">
    <name type="scientific">Actinorhabdospora filicis</name>
    <dbReference type="NCBI Taxonomy" id="1785913"/>
    <lineage>
        <taxon>Bacteria</taxon>
        <taxon>Bacillati</taxon>
        <taxon>Actinomycetota</taxon>
        <taxon>Actinomycetes</taxon>
        <taxon>Micromonosporales</taxon>
        <taxon>Micromonosporaceae</taxon>
        <taxon>Actinorhabdospora</taxon>
    </lineage>
</organism>